<organism evidence="15 16">
    <name type="scientific">Megamonas hypermegale</name>
    <dbReference type="NCBI Taxonomy" id="158847"/>
    <lineage>
        <taxon>Bacteria</taxon>
        <taxon>Bacillati</taxon>
        <taxon>Bacillota</taxon>
        <taxon>Negativicutes</taxon>
        <taxon>Selenomonadales</taxon>
        <taxon>Selenomonadaceae</taxon>
        <taxon>Megamonas</taxon>
    </lineage>
</organism>
<evidence type="ECO:0000256" key="5">
    <source>
        <dbReference type="ARBA" id="ARBA00022490"/>
    </source>
</evidence>
<evidence type="ECO:0000256" key="6">
    <source>
        <dbReference type="ARBA" id="ARBA00022552"/>
    </source>
</evidence>
<evidence type="ECO:0000256" key="10">
    <source>
        <dbReference type="ARBA" id="ARBA00025699"/>
    </source>
</evidence>
<evidence type="ECO:0000256" key="12">
    <source>
        <dbReference type="PIRNR" id="PIRNR015601"/>
    </source>
</evidence>
<keyword evidence="5 12" id="KW-0963">Cytoplasm</keyword>
<dbReference type="Gene3D" id="3.40.1280.10">
    <property type="match status" value="1"/>
</dbReference>
<protein>
    <recommendedName>
        <fullName evidence="4 12">Ribosomal RNA small subunit methyltransferase E</fullName>
        <ecNumber evidence="3 12">2.1.1.193</ecNumber>
    </recommendedName>
</protein>
<evidence type="ECO:0000256" key="11">
    <source>
        <dbReference type="ARBA" id="ARBA00047944"/>
    </source>
</evidence>
<dbReference type="EMBL" id="UGPP01000001">
    <property type="protein sequence ID" value="STY70850.1"/>
    <property type="molecule type" value="Genomic_DNA"/>
</dbReference>
<evidence type="ECO:0000256" key="8">
    <source>
        <dbReference type="ARBA" id="ARBA00022679"/>
    </source>
</evidence>
<dbReference type="SUPFAM" id="SSF88697">
    <property type="entry name" value="PUA domain-like"/>
    <property type="match status" value="1"/>
</dbReference>
<keyword evidence="9 12" id="KW-0949">S-adenosyl-L-methionine</keyword>
<feature type="domain" description="Ribosomal RNA small subunit methyltransferase E methyltransferase" evidence="13">
    <location>
        <begin position="72"/>
        <end position="235"/>
    </location>
</feature>
<dbReference type="InterPro" id="IPR006700">
    <property type="entry name" value="RsmE"/>
</dbReference>
<dbReference type="RefSeq" id="WP_115151312.1">
    <property type="nucleotide sequence ID" value="NZ_UGPP01000001.1"/>
</dbReference>
<dbReference type="InterPro" id="IPR015947">
    <property type="entry name" value="PUA-like_sf"/>
</dbReference>
<dbReference type="Pfam" id="PF20260">
    <property type="entry name" value="PUA_4"/>
    <property type="match status" value="1"/>
</dbReference>
<name>A0A378NR48_9FIRM</name>
<dbReference type="SUPFAM" id="SSF75217">
    <property type="entry name" value="alpha/beta knot"/>
    <property type="match status" value="1"/>
</dbReference>
<evidence type="ECO:0000256" key="3">
    <source>
        <dbReference type="ARBA" id="ARBA00012328"/>
    </source>
</evidence>
<dbReference type="NCBIfam" id="TIGR00046">
    <property type="entry name" value="RsmE family RNA methyltransferase"/>
    <property type="match status" value="1"/>
</dbReference>
<dbReference type="Pfam" id="PF04452">
    <property type="entry name" value="Methyltrans_RNA"/>
    <property type="match status" value="1"/>
</dbReference>
<comment type="similarity">
    <text evidence="2 12">Belongs to the RNA methyltransferase RsmE family.</text>
</comment>
<dbReference type="NCBIfam" id="NF008692">
    <property type="entry name" value="PRK11713.1-5"/>
    <property type="match status" value="1"/>
</dbReference>
<dbReference type="Proteomes" id="UP000255234">
    <property type="component" value="Unassembled WGS sequence"/>
</dbReference>
<accession>A0A378NR48</accession>
<comment type="subcellular location">
    <subcellularLocation>
        <location evidence="1 12">Cytoplasm</location>
    </subcellularLocation>
</comment>
<dbReference type="GO" id="GO:0070475">
    <property type="term" value="P:rRNA base methylation"/>
    <property type="evidence" value="ECO:0007669"/>
    <property type="project" value="TreeGrafter"/>
</dbReference>
<sequence length="246" mass="27540">MRRLFIDECLSEDITIKGDDAKHLLYAMRVRPEQVFTIVDKESKVAQAKVISCTSDTVQLKLLQYIEDADTEAPIEVVVAQCLPKGDKMEFIVQKAVELGASSVVPVVSRHCVVKYDDKKKLARQQKWQKIADEAVKQCGRTIKPTVEAIVSLEQLAKDYADYTRFICYEAEDEQSFKEMLQSADSKKYLILIGPEGGFAPEEVQLCKDAGFKSISMGKRILRAETASIAALTIVMYEKGDLGGIY</sequence>
<evidence type="ECO:0000256" key="4">
    <source>
        <dbReference type="ARBA" id="ARBA00013673"/>
    </source>
</evidence>
<evidence type="ECO:0000256" key="2">
    <source>
        <dbReference type="ARBA" id="ARBA00005528"/>
    </source>
</evidence>
<evidence type="ECO:0000256" key="9">
    <source>
        <dbReference type="ARBA" id="ARBA00022691"/>
    </source>
</evidence>
<proteinExistence type="inferred from homology"/>
<evidence type="ECO:0000313" key="15">
    <source>
        <dbReference type="EMBL" id="STY70850.1"/>
    </source>
</evidence>
<comment type="function">
    <text evidence="10 12">Specifically methylates the N3 position of the uracil ring of uridine 1498 (m3U1498) in 16S rRNA. Acts on the fully assembled 30S ribosomal subunit.</text>
</comment>
<evidence type="ECO:0000313" key="16">
    <source>
        <dbReference type="Proteomes" id="UP000255234"/>
    </source>
</evidence>
<dbReference type="PANTHER" id="PTHR30027">
    <property type="entry name" value="RIBOSOMAL RNA SMALL SUBUNIT METHYLTRANSFERASE E"/>
    <property type="match status" value="1"/>
</dbReference>
<dbReference type="InterPro" id="IPR046887">
    <property type="entry name" value="RsmE_PUA-like"/>
</dbReference>
<dbReference type="InterPro" id="IPR029028">
    <property type="entry name" value="Alpha/beta_knot_MTases"/>
</dbReference>
<evidence type="ECO:0000259" key="14">
    <source>
        <dbReference type="Pfam" id="PF20260"/>
    </source>
</evidence>
<evidence type="ECO:0000256" key="1">
    <source>
        <dbReference type="ARBA" id="ARBA00004496"/>
    </source>
</evidence>
<dbReference type="EC" id="2.1.1.193" evidence="3 12"/>
<dbReference type="PIRSF" id="PIRSF015601">
    <property type="entry name" value="MTase_slr0722"/>
    <property type="match status" value="1"/>
</dbReference>
<dbReference type="AlphaFoldDB" id="A0A378NR48"/>
<reference evidence="15 16" key="1">
    <citation type="submission" date="2018-06" db="EMBL/GenBank/DDBJ databases">
        <authorList>
            <consortium name="Pathogen Informatics"/>
            <person name="Doyle S."/>
        </authorList>
    </citation>
    <scope>NUCLEOTIDE SEQUENCE [LARGE SCALE GENOMIC DNA]</scope>
    <source>
        <strain evidence="15 16">NCTC10571</strain>
    </source>
</reference>
<keyword evidence="7 12" id="KW-0489">Methyltransferase</keyword>
<dbReference type="GO" id="GO:0070042">
    <property type="term" value="F:rRNA (uridine-N3-)-methyltransferase activity"/>
    <property type="evidence" value="ECO:0007669"/>
    <property type="project" value="TreeGrafter"/>
</dbReference>
<keyword evidence="6 12" id="KW-0698">rRNA processing</keyword>
<dbReference type="PANTHER" id="PTHR30027:SF3">
    <property type="entry name" value="16S RRNA (URACIL(1498)-N(3))-METHYLTRANSFERASE"/>
    <property type="match status" value="1"/>
</dbReference>
<dbReference type="GO" id="GO:0005737">
    <property type="term" value="C:cytoplasm"/>
    <property type="evidence" value="ECO:0007669"/>
    <property type="project" value="UniProtKB-SubCell"/>
</dbReference>
<evidence type="ECO:0000259" key="13">
    <source>
        <dbReference type="Pfam" id="PF04452"/>
    </source>
</evidence>
<comment type="catalytic activity">
    <reaction evidence="11 12">
        <text>uridine(1498) in 16S rRNA + S-adenosyl-L-methionine = N(3)-methyluridine(1498) in 16S rRNA + S-adenosyl-L-homocysteine + H(+)</text>
        <dbReference type="Rhea" id="RHEA:42920"/>
        <dbReference type="Rhea" id="RHEA-COMP:10283"/>
        <dbReference type="Rhea" id="RHEA-COMP:10284"/>
        <dbReference type="ChEBI" id="CHEBI:15378"/>
        <dbReference type="ChEBI" id="CHEBI:57856"/>
        <dbReference type="ChEBI" id="CHEBI:59789"/>
        <dbReference type="ChEBI" id="CHEBI:65315"/>
        <dbReference type="ChEBI" id="CHEBI:74502"/>
        <dbReference type="EC" id="2.1.1.193"/>
    </reaction>
</comment>
<dbReference type="CDD" id="cd18084">
    <property type="entry name" value="RsmE-like"/>
    <property type="match status" value="1"/>
</dbReference>
<feature type="domain" description="Ribosomal RNA small subunit methyltransferase E PUA-like" evidence="14">
    <location>
        <begin position="16"/>
        <end position="63"/>
    </location>
</feature>
<dbReference type="InterPro" id="IPR046886">
    <property type="entry name" value="RsmE_MTase_dom"/>
</dbReference>
<gene>
    <name evidence="15" type="primary">rsmE</name>
    <name evidence="15" type="ORF">NCTC10571_00997</name>
</gene>
<evidence type="ECO:0000256" key="7">
    <source>
        <dbReference type="ARBA" id="ARBA00022603"/>
    </source>
</evidence>
<keyword evidence="8 12" id="KW-0808">Transferase</keyword>
<dbReference type="InterPro" id="IPR029026">
    <property type="entry name" value="tRNA_m1G_MTases_N"/>
</dbReference>